<dbReference type="EMBL" id="GL377302">
    <property type="protein sequence ID" value="EFJ02664.1"/>
    <property type="molecule type" value="Genomic_DNA"/>
</dbReference>
<sequence length="885" mass="100460">MPFSEYPKCSALSDSPRKDSARPPDARKEENTKQARVMHATAAEGHSVRCSIDDFWSTYVEPHGYYRLSKEDHAAIIGQLTDDRQFYGGKWKELLPRKTLKTENAHFGRLVKVVEAVVNAAATCPSGRFALDGRSSLFESRPNEETLSEVPGSSFHVDALHYLSQSTYAQNTRSGSAHSQIIESLSDNSKRIINTADVVASMEVKIKLTAATMRDDEDKTIGAAGHYLYADIRRRFHFAITIEGTTARLWCHSRSHSIVTDAFDIHEDKEQLIEWIVFVSFAKEYSLGFDPTVIRVVDGTNQWQYQFDVRHEDGVVRTYQTVAILHENCAASLYRRAMRVFKVKRVTEKGKADTFSEEDTQEYALRDYWLFDDKQTKLEFQIQSDLKDALKASTQSPEELEEVWQHFLQIVADGVVDWETFVDTVPAPPENAEAYEYVDEQNPKGRKATKPKVKGSSLRDSAGYIGPQVVAPKKPEALQLLGRKHCRTLYRHVCTDLYKINDPAVFFFALDQAVYVLTWFRRIGWMHRDISPGNIMIRSLRSAAPSEPLCKRYMVQVADLEYCREYTRISRHDPLTGTGDYMAVETQLRKHMFHGGLRVTKLAAVYFSHNFLHDLESTIWMALEFAMRHVPRELLTTKRWQDIGPILSALKTWADDIFPNSTQASAKRIDLLQDNAAQAEVKHLLRSVYGDASPMASLPGLLPDLVEVYMAVEGRLDLDDAPKDKDGNPQRMPKELFDEHAKIYDTIRASFQKVSKYYTDLEGQDAFIPFRRIDLESGKFIEKPSPSPSEGTAPKAMDVDETGQGEADQDPEAKVALGQKRKKSTKRKVQDGAAPRSKRSRTIAPAAPPAPPAAPRRSRNRTRSNDSQQPLRRSSRLAERSRSRR</sequence>
<dbReference type="Gene3D" id="1.10.510.10">
    <property type="entry name" value="Transferase(Phosphotransferase) domain 1"/>
    <property type="match status" value="1"/>
</dbReference>
<dbReference type="OMA" id="ERRYLFQ"/>
<feature type="non-terminal residue" evidence="3">
    <location>
        <position position="885"/>
    </location>
</feature>
<reference evidence="3 4" key="1">
    <citation type="journal article" date="2010" name="Nat. Biotechnol.">
        <title>Genome sequence of the model mushroom Schizophyllum commune.</title>
        <authorList>
            <person name="Ohm R.A."/>
            <person name="de Jong J.F."/>
            <person name="Lugones L.G."/>
            <person name="Aerts A."/>
            <person name="Kothe E."/>
            <person name="Stajich J.E."/>
            <person name="de Vries R.P."/>
            <person name="Record E."/>
            <person name="Levasseur A."/>
            <person name="Baker S.E."/>
            <person name="Bartholomew K.A."/>
            <person name="Coutinho P.M."/>
            <person name="Erdmann S."/>
            <person name="Fowler T.J."/>
            <person name="Gathman A.C."/>
            <person name="Lombard V."/>
            <person name="Henrissat B."/>
            <person name="Knabe N."/>
            <person name="Kuees U."/>
            <person name="Lilly W.W."/>
            <person name="Lindquist E."/>
            <person name="Lucas S."/>
            <person name="Magnuson J.K."/>
            <person name="Piumi F."/>
            <person name="Raudaskoski M."/>
            <person name="Salamov A."/>
            <person name="Schmutz J."/>
            <person name="Schwarze F.W.M.R."/>
            <person name="vanKuyk P.A."/>
            <person name="Horton J.S."/>
            <person name="Grigoriev I.V."/>
            <person name="Woesten H.A.B."/>
        </authorList>
    </citation>
    <scope>NUCLEOTIDE SEQUENCE [LARGE SCALE GENOMIC DNA]</scope>
    <source>
        <strain evidence="4">H4-8 / FGSC 9210</strain>
    </source>
</reference>
<evidence type="ECO:0000259" key="2">
    <source>
        <dbReference type="PROSITE" id="PS50011"/>
    </source>
</evidence>
<dbReference type="HOGENOM" id="CLU_015199_0_0_1"/>
<dbReference type="Pfam" id="PF17667">
    <property type="entry name" value="Pkinase_fungal"/>
    <property type="match status" value="1"/>
</dbReference>
<dbReference type="KEGG" id="scm:SCHCO_01167381"/>
<organism evidence="4">
    <name type="scientific">Schizophyllum commune (strain H4-8 / FGSC 9210)</name>
    <name type="common">Split gill fungus</name>
    <dbReference type="NCBI Taxonomy" id="578458"/>
    <lineage>
        <taxon>Eukaryota</taxon>
        <taxon>Fungi</taxon>
        <taxon>Dikarya</taxon>
        <taxon>Basidiomycota</taxon>
        <taxon>Agaricomycotina</taxon>
        <taxon>Agaricomycetes</taxon>
        <taxon>Agaricomycetidae</taxon>
        <taxon>Agaricales</taxon>
        <taxon>Schizophyllaceae</taxon>
        <taxon>Schizophyllum</taxon>
    </lineage>
</organism>
<feature type="compositionally biased region" description="Basic and acidic residues" evidence="1">
    <location>
        <begin position="15"/>
        <end position="33"/>
    </location>
</feature>
<feature type="region of interest" description="Disordered" evidence="1">
    <location>
        <begin position="779"/>
        <end position="885"/>
    </location>
</feature>
<feature type="compositionally biased region" description="Basic and acidic residues" evidence="1">
    <location>
        <begin position="876"/>
        <end position="885"/>
    </location>
</feature>
<name>D8PKN0_SCHCM</name>
<dbReference type="GO" id="GO:0004672">
    <property type="term" value="F:protein kinase activity"/>
    <property type="evidence" value="ECO:0007669"/>
    <property type="project" value="InterPro"/>
</dbReference>
<gene>
    <name evidence="3" type="ORF">SCHCODRAFT_104489</name>
</gene>
<feature type="compositionally biased region" description="Acidic residues" evidence="1">
    <location>
        <begin position="799"/>
        <end position="810"/>
    </location>
</feature>
<dbReference type="InterPro" id="IPR040976">
    <property type="entry name" value="Pkinase_fungal"/>
</dbReference>
<dbReference type="GO" id="GO:0005524">
    <property type="term" value="F:ATP binding"/>
    <property type="evidence" value="ECO:0007669"/>
    <property type="project" value="InterPro"/>
</dbReference>
<dbReference type="PANTHER" id="PTHR38248">
    <property type="entry name" value="FUNK1 6"/>
    <property type="match status" value="1"/>
</dbReference>
<evidence type="ECO:0000256" key="1">
    <source>
        <dbReference type="SAM" id="MobiDB-lite"/>
    </source>
</evidence>
<feature type="region of interest" description="Disordered" evidence="1">
    <location>
        <begin position="1"/>
        <end position="33"/>
    </location>
</feature>
<dbReference type="OrthoDB" id="3260094at2759"/>
<keyword evidence="4" id="KW-1185">Reference proteome</keyword>
<dbReference type="GeneID" id="9585198"/>
<dbReference type="SUPFAM" id="SSF56112">
    <property type="entry name" value="Protein kinase-like (PK-like)"/>
    <property type="match status" value="1"/>
</dbReference>
<dbReference type="PANTHER" id="PTHR38248:SF2">
    <property type="entry name" value="FUNK1 11"/>
    <property type="match status" value="1"/>
</dbReference>
<dbReference type="VEuPathDB" id="FungiDB:SCHCODRAFT_01167381"/>
<dbReference type="RefSeq" id="XP_003037566.1">
    <property type="nucleotide sequence ID" value="XM_003037520.1"/>
</dbReference>
<evidence type="ECO:0000313" key="3">
    <source>
        <dbReference type="EMBL" id="EFJ02664.1"/>
    </source>
</evidence>
<accession>D8PKN0</accession>
<dbReference type="PROSITE" id="PS50011">
    <property type="entry name" value="PROTEIN_KINASE_DOM"/>
    <property type="match status" value="1"/>
</dbReference>
<evidence type="ECO:0000313" key="4">
    <source>
        <dbReference type="Proteomes" id="UP000007431"/>
    </source>
</evidence>
<dbReference type="eggNOG" id="ENOG502RBJ1">
    <property type="taxonomic scope" value="Eukaryota"/>
</dbReference>
<dbReference type="InParanoid" id="D8PKN0"/>
<dbReference type="InterPro" id="IPR000719">
    <property type="entry name" value="Prot_kinase_dom"/>
</dbReference>
<protein>
    <recommendedName>
        <fullName evidence="2">Protein kinase domain-containing protein</fullName>
    </recommendedName>
</protein>
<dbReference type="Proteomes" id="UP000007431">
    <property type="component" value="Unassembled WGS sequence"/>
</dbReference>
<proteinExistence type="predicted"/>
<feature type="domain" description="Protein kinase" evidence="2">
    <location>
        <begin position="319"/>
        <end position="710"/>
    </location>
</feature>
<dbReference type="InterPro" id="IPR011009">
    <property type="entry name" value="Kinase-like_dom_sf"/>
</dbReference>
<dbReference type="AlphaFoldDB" id="D8PKN0"/>